<dbReference type="Pfam" id="PF00069">
    <property type="entry name" value="Pkinase"/>
    <property type="match status" value="1"/>
</dbReference>
<gene>
    <name evidence="11" type="ORF">QYM36_002189</name>
</gene>
<dbReference type="Proteomes" id="UP001187531">
    <property type="component" value="Unassembled WGS sequence"/>
</dbReference>
<dbReference type="PANTHER" id="PTHR47633:SF7">
    <property type="entry name" value="TITIN HOMOLOG"/>
    <property type="match status" value="1"/>
</dbReference>
<dbReference type="InterPro" id="IPR013783">
    <property type="entry name" value="Ig-like_fold"/>
</dbReference>
<dbReference type="SMART" id="SM00060">
    <property type="entry name" value="FN3"/>
    <property type="match status" value="1"/>
</dbReference>
<dbReference type="AlphaFoldDB" id="A0AA88IBY6"/>
<feature type="binding site" evidence="7">
    <location>
        <position position="598"/>
    </location>
    <ligand>
        <name>Mg(2+)</name>
        <dbReference type="ChEBI" id="CHEBI:18420"/>
    </ligand>
</feature>
<dbReference type="GO" id="GO:0009653">
    <property type="term" value="P:anatomical structure morphogenesis"/>
    <property type="evidence" value="ECO:0007669"/>
    <property type="project" value="UniProtKB-ARBA"/>
</dbReference>
<evidence type="ECO:0000256" key="6">
    <source>
        <dbReference type="PIRSR" id="PIRSR000615-1"/>
    </source>
</evidence>
<dbReference type="Gene3D" id="2.60.40.10">
    <property type="entry name" value="Immunoglobulins"/>
    <property type="match status" value="4"/>
</dbReference>
<keyword evidence="12" id="KW-1185">Reference proteome</keyword>
<evidence type="ECO:0000259" key="9">
    <source>
        <dbReference type="PROSITE" id="PS50835"/>
    </source>
</evidence>
<evidence type="ECO:0000259" key="10">
    <source>
        <dbReference type="PROSITE" id="PS50853"/>
    </source>
</evidence>
<dbReference type="InterPro" id="IPR000719">
    <property type="entry name" value="Prot_kinase_dom"/>
</dbReference>
<dbReference type="PIRSF" id="PIRSF000615">
    <property type="entry name" value="TyrPK_CSF1-R"/>
    <property type="match status" value="1"/>
</dbReference>
<comment type="similarity">
    <text evidence="1">Belongs to the protein kinase superfamily. CAMK Ser/Thr protein kinase family.</text>
</comment>
<dbReference type="SUPFAM" id="SSF56112">
    <property type="entry name" value="Protein kinase-like (PK-like)"/>
    <property type="match status" value="1"/>
</dbReference>
<feature type="domain" description="Ig-like" evidence="9">
    <location>
        <begin position="27"/>
        <end position="103"/>
    </location>
</feature>
<evidence type="ECO:0000259" key="8">
    <source>
        <dbReference type="PROSITE" id="PS50011"/>
    </source>
</evidence>
<dbReference type="SMART" id="SM00220">
    <property type="entry name" value="S_TKc"/>
    <property type="match status" value="1"/>
</dbReference>
<dbReference type="PROSITE" id="PS50835">
    <property type="entry name" value="IG_LIKE"/>
    <property type="match status" value="3"/>
</dbReference>
<dbReference type="PANTHER" id="PTHR47633">
    <property type="entry name" value="IMMUNOGLOBULIN"/>
    <property type="match status" value="1"/>
</dbReference>
<keyword evidence="7" id="KW-0479">Metal-binding</keyword>
<feature type="active site" description="Proton acceptor" evidence="6">
    <location>
        <position position="593"/>
    </location>
</feature>
<evidence type="ECO:0000256" key="4">
    <source>
        <dbReference type="ARBA" id="ARBA00022840"/>
    </source>
</evidence>
<accession>A0AA88IBY6</accession>
<dbReference type="SUPFAM" id="SSF49265">
    <property type="entry name" value="Fibronectin type III"/>
    <property type="match status" value="1"/>
</dbReference>
<dbReference type="PROSITE" id="PS50011">
    <property type="entry name" value="PROTEIN_KINASE_DOM"/>
    <property type="match status" value="1"/>
</dbReference>
<comment type="caution">
    <text evidence="11">The sequence shown here is derived from an EMBL/GenBank/DDBJ whole genome shotgun (WGS) entry which is preliminary data.</text>
</comment>
<dbReference type="Pfam" id="PF07679">
    <property type="entry name" value="I-set"/>
    <property type="match status" value="3"/>
</dbReference>
<dbReference type="SMART" id="SM00409">
    <property type="entry name" value="IG"/>
    <property type="match status" value="3"/>
</dbReference>
<keyword evidence="4" id="KW-0067">ATP-binding</keyword>
<feature type="domain" description="Ig-like" evidence="9">
    <location>
        <begin position="129"/>
        <end position="217"/>
    </location>
</feature>
<feature type="domain" description="Protein kinase" evidence="8">
    <location>
        <begin position="472"/>
        <end position="713"/>
    </location>
</feature>
<evidence type="ECO:0000256" key="3">
    <source>
        <dbReference type="ARBA" id="ARBA00022741"/>
    </source>
</evidence>
<keyword evidence="7" id="KW-0460">Magnesium</keyword>
<dbReference type="GO" id="GO:0004672">
    <property type="term" value="F:protein kinase activity"/>
    <property type="evidence" value="ECO:0007669"/>
    <property type="project" value="InterPro"/>
</dbReference>
<dbReference type="Gene3D" id="3.30.200.20">
    <property type="entry name" value="Phosphorylase Kinase, domain 1"/>
    <property type="match status" value="1"/>
</dbReference>
<keyword evidence="5" id="KW-0393">Immunoglobulin domain</keyword>
<evidence type="ECO:0008006" key="13">
    <source>
        <dbReference type="Google" id="ProtNLM"/>
    </source>
</evidence>
<keyword evidence="3" id="KW-0547">Nucleotide-binding</keyword>
<dbReference type="GO" id="GO:0030154">
    <property type="term" value="P:cell differentiation"/>
    <property type="evidence" value="ECO:0007669"/>
    <property type="project" value="UniProtKB-ARBA"/>
</dbReference>
<dbReference type="FunFam" id="1.10.510.10:FF:000571">
    <property type="entry name" value="Maternal embryonic leucine zipper kinase"/>
    <property type="match status" value="1"/>
</dbReference>
<protein>
    <recommendedName>
        <fullName evidence="13">Myosin light chain kinase, smooth muscle</fullName>
    </recommendedName>
</protein>
<reference evidence="11" key="1">
    <citation type="submission" date="2023-07" db="EMBL/GenBank/DDBJ databases">
        <title>Chromosome-level genome assembly of Artemia franciscana.</title>
        <authorList>
            <person name="Jo E."/>
        </authorList>
    </citation>
    <scope>NUCLEOTIDE SEQUENCE</scope>
    <source>
        <tissue evidence="11">Whole body</tissue>
    </source>
</reference>
<feature type="domain" description="Fibronectin type-III" evidence="10">
    <location>
        <begin position="336"/>
        <end position="435"/>
    </location>
</feature>
<evidence type="ECO:0000313" key="12">
    <source>
        <dbReference type="Proteomes" id="UP001187531"/>
    </source>
</evidence>
<feature type="binding site" evidence="7">
    <location>
        <position position="613"/>
    </location>
    <ligand>
        <name>Mg(2+)</name>
        <dbReference type="ChEBI" id="CHEBI:18420"/>
    </ligand>
</feature>
<dbReference type="Pfam" id="PF00041">
    <property type="entry name" value="fn3"/>
    <property type="match status" value="1"/>
</dbReference>
<dbReference type="InterPro" id="IPR013098">
    <property type="entry name" value="Ig_I-set"/>
</dbReference>
<dbReference type="CDD" id="cd00063">
    <property type="entry name" value="FN3"/>
    <property type="match status" value="1"/>
</dbReference>
<dbReference type="InterPro" id="IPR036116">
    <property type="entry name" value="FN3_sf"/>
</dbReference>
<evidence type="ECO:0000256" key="7">
    <source>
        <dbReference type="PIRSR" id="PIRSR000615-3"/>
    </source>
</evidence>
<dbReference type="InterPro" id="IPR036179">
    <property type="entry name" value="Ig-like_dom_sf"/>
</dbReference>
<organism evidence="11 12">
    <name type="scientific">Artemia franciscana</name>
    <name type="common">Brine shrimp</name>
    <name type="synonym">Artemia sanfranciscana</name>
    <dbReference type="NCBI Taxonomy" id="6661"/>
    <lineage>
        <taxon>Eukaryota</taxon>
        <taxon>Metazoa</taxon>
        <taxon>Ecdysozoa</taxon>
        <taxon>Arthropoda</taxon>
        <taxon>Crustacea</taxon>
        <taxon>Branchiopoda</taxon>
        <taxon>Anostraca</taxon>
        <taxon>Artemiidae</taxon>
        <taxon>Artemia</taxon>
    </lineage>
</organism>
<sequence length="713" mass="79148">MDNNIEDINKWGQASEFCCAEDFVKPPRFIKSLRDIAVRKGDTVELEVTIEGSEPLRCLWIKEEVEISSDTSGFQVVCPEKGRYILRILSIEDTAVYICEAYNHAGDTDCWCQVIVTDDELLLPPSKGPSITPYFNGIPPSFQFKEGCKAEISVSFQGSPTPVAEWQFNSDEGANRYKVLSDNYHSVLQIDPVTLAEEGMIECTVWNTGGSSTALIEVIVVPSERDKIGSGYTGGKRKSFEKIPAIIKGPEDIFAIRGSEVLLEALFVGKPEPSVVWLKGNEVLETSGRISSSVKDGFATLHLRDVSDDDCGKYIIVVANSHGSDCHFASVNIQGPPDPPREAPNVSEIVDGGVTLSWYGSAYDGGKAITGYIVEYAEESELDWKILTRCNSTSFVVSNLKSSCWYRFRIKASNIHGDSLPGIETDAICLQSGPVQRRVSAYSIVSDEGETEPIFPYRKVEIEDGLTFAQRYSVYEEMGKGRFGVVYRAMHCNLIQPRAAKFVRCLKGADREKVKKEIEIMNLLRSPKLLQIEAAFDLPKEIVIVTELITGGELFERVVADDFTLTERDCILFMRQICEGVQYMHSLSIVHLDLKPENILCVTRASHSIKLIDFGLAKQLNGSEPLRVMFGTPEFIPPEIVSYEPVTLASDMWALGVVCYVLISGLSPFMGDSDAETFSNITRGDYDFDDEAFFSISQEAKDFIASLLAMKPE</sequence>
<evidence type="ECO:0000256" key="1">
    <source>
        <dbReference type="ARBA" id="ARBA00006692"/>
    </source>
</evidence>
<dbReference type="GO" id="GO:0005524">
    <property type="term" value="F:ATP binding"/>
    <property type="evidence" value="ECO:0007669"/>
    <property type="project" value="UniProtKB-KW"/>
</dbReference>
<dbReference type="SUPFAM" id="SSF48726">
    <property type="entry name" value="Immunoglobulin"/>
    <property type="match status" value="3"/>
</dbReference>
<keyword evidence="2" id="KW-0677">Repeat</keyword>
<dbReference type="InterPro" id="IPR008271">
    <property type="entry name" value="Ser/Thr_kinase_AS"/>
</dbReference>
<name>A0AA88IBY6_ARTSF</name>
<dbReference type="InterPro" id="IPR003599">
    <property type="entry name" value="Ig_sub"/>
</dbReference>
<dbReference type="GO" id="GO:0046872">
    <property type="term" value="F:metal ion binding"/>
    <property type="evidence" value="ECO:0007669"/>
    <property type="project" value="UniProtKB-KW"/>
</dbReference>
<dbReference type="FunFam" id="2.60.40.10:FF:000107">
    <property type="entry name" value="Myosin, light chain kinase a"/>
    <property type="match status" value="2"/>
</dbReference>
<evidence type="ECO:0000256" key="5">
    <source>
        <dbReference type="ARBA" id="ARBA00023319"/>
    </source>
</evidence>
<feature type="domain" description="Ig-like" evidence="9">
    <location>
        <begin position="244"/>
        <end position="332"/>
    </location>
</feature>
<dbReference type="PROSITE" id="PS00108">
    <property type="entry name" value="PROTEIN_KINASE_ST"/>
    <property type="match status" value="1"/>
</dbReference>
<dbReference type="PROSITE" id="PS50853">
    <property type="entry name" value="FN3"/>
    <property type="match status" value="1"/>
</dbReference>
<dbReference type="InterPro" id="IPR007110">
    <property type="entry name" value="Ig-like_dom"/>
</dbReference>
<proteinExistence type="inferred from homology"/>
<evidence type="ECO:0000256" key="2">
    <source>
        <dbReference type="ARBA" id="ARBA00022737"/>
    </source>
</evidence>
<dbReference type="InterPro" id="IPR011009">
    <property type="entry name" value="Kinase-like_dom_sf"/>
</dbReference>
<dbReference type="InterPro" id="IPR003961">
    <property type="entry name" value="FN3_dom"/>
</dbReference>
<evidence type="ECO:0000313" key="11">
    <source>
        <dbReference type="EMBL" id="KAK2723756.1"/>
    </source>
</evidence>
<dbReference type="EMBL" id="JAVRJZ010000004">
    <property type="protein sequence ID" value="KAK2723756.1"/>
    <property type="molecule type" value="Genomic_DNA"/>
</dbReference>
<dbReference type="Gene3D" id="1.10.510.10">
    <property type="entry name" value="Transferase(Phosphotransferase) domain 1"/>
    <property type="match status" value="1"/>
</dbReference>